<name>A0ABY8G1F9_9ACTO</name>
<sequence length="106" mass="12019">MARHDAERLAAEGSLVKIYLYPRRFGGTEEESDTRFLTPEAARIKAKFDDAVATRFDDGRITGYMVRAYDVGDSPVPHMIKLIATSRGVPVFIQEVIVWEHNPPRQ</sequence>
<accession>A0ABY8G1F9</accession>
<evidence type="ECO:0000313" key="2">
    <source>
        <dbReference type="Proteomes" id="UP001215216"/>
    </source>
</evidence>
<organism evidence="1 2">
    <name type="scientific">Arcanobacterium canis</name>
    <dbReference type="NCBI Taxonomy" id="999183"/>
    <lineage>
        <taxon>Bacteria</taxon>
        <taxon>Bacillati</taxon>
        <taxon>Actinomycetota</taxon>
        <taxon>Actinomycetes</taxon>
        <taxon>Actinomycetales</taxon>
        <taxon>Actinomycetaceae</taxon>
        <taxon>Arcanobacterium</taxon>
    </lineage>
</organism>
<gene>
    <name evidence="1" type="ORF">P7079_03310</name>
</gene>
<dbReference type="Proteomes" id="UP001215216">
    <property type="component" value="Chromosome"/>
</dbReference>
<dbReference type="RefSeq" id="WP_278013410.1">
    <property type="nucleotide sequence ID" value="NZ_CP121208.1"/>
</dbReference>
<reference evidence="1 2" key="1">
    <citation type="submission" date="2023-03" db="EMBL/GenBank/DDBJ databases">
        <title>Complete genome of Arcanobacterium canis strain DSM 25104 isolated in 2010 from a canine otitis externa in Germany.</title>
        <authorList>
            <person name="Borowiak M."/>
            <person name="Kreitlow A."/>
            <person name="Malorny B."/>
            <person name="Laemmler C."/>
            <person name="Prenger-Berninghoff E."/>
            <person name="Ploetz M."/>
            <person name="Abdulmawjood A."/>
        </authorList>
    </citation>
    <scope>NUCLEOTIDE SEQUENCE [LARGE SCALE GENOMIC DNA]</scope>
    <source>
        <strain evidence="1 2">DSM 25104</strain>
    </source>
</reference>
<evidence type="ECO:0000313" key="1">
    <source>
        <dbReference type="EMBL" id="WFM84015.1"/>
    </source>
</evidence>
<keyword evidence="2" id="KW-1185">Reference proteome</keyword>
<protein>
    <submittedName>
        <fullName evidence="1">Uncharacterized protein</fullName>
    </submittedName>
</protein>
<dbReference type="EMBL" id="CP121208">
    <property type="protein sequence ID" value="WFM84015.1"/>
    <property type="molecule type" value="Genomic_DNA"/>
</dbReference>
<proteinExistence type="predicted"/>